<evidence type="ECO:0000259" key="1">
    <source>
        <dbReference type="Pfam" id="PF08281"/>
    </source>
</evidence>
<dbReference type="InterPro" id="IPR013324">
    <property type="entry name" value="RNA_pol_sigma_r3/r4-like"/>
</dbReference>
<dbReference type="GO" id="GO:0003677">
    <property type="term" value="F:DNA binding"/>
    <property type="evidence" value="ECO:0007669"/>
    <property type="project" value="InterPro"/>
</dbReference>
<name>A0A9X3DBM0_9SPHI</name>
<protein>
    <recommendedName>
        <fullName evidence="1">RNA polymerase sigma factor 70 region 4 type 2 domain-containing protein</fullName>
    </recommendedName>
</protein>
<proteinExistence type="predicted"/>
<accession>A0A9X3DBM0</accession>
<dbReference type="EMBL" id="JAPJUH010000002">
    <property type="protein sequence ID" value="MCX3264196.1"/>
    <property type="molecule type" value="Genomic_DNA"/>
</dbReference>
<evidence type="ECO:0000313" key="2">
    <source>
        <dbReference type="EMBL" id="MCX3264196.1"/>
    </source>
</evidence>
<dbReference type="InterPro" id="IPR036388">
    <property type="entry name" value="WH-like_DNA-bd_sf"/>
</dbReference>
<dbReference type="GO" id="GO:0016987">
    <property type="term" value="F:sigma factor activity"/>
    <property type="evidence" value="ECO:0007669"/>
    <property type="project" value="InterPro"/>
</dbReference>
<dbReference type="Proteomes" id="UP001142592">
    <property type="component" value="Unassembled WGS sequence"/>
</dbReference>
<dbReference type="Gene3D" id="1.10.10.10">
    <property type="entry name" value="Winged helix-like DNA-binding domain superfamily/Winged helix DNA-binding domain"/>
    <property type="match status" value="1"/>
</dbReference>
<gene>
    <name evidence="2" type="ORF">OQZ29_05530</name>
</gene>
<keyword evidence="3" id="KW-1185">Reference proteome</keyword>
<dbReference type="Pfam" id="PF08281">
    <property type="entry name" value="Sigma70_r4_2"/>
    <property type="match status" value="1"/>
</dbReference>
<dbReference type="AlphaFoldDB" id="A0A9X3DBM0"/>
<dbReference type="InterPro" id="IPR013249">
    <property type="entry name" value="RNA_pol_sigma70_r4_t2"/>
</dbReference>
<evidence type="ECO:0000313" key="3">
    <source>
        <dbReference type="Proteomes" id="UP001142592"/>
    </source>
</evidence>
<dbReference type="SUPFAM" id="SSF88659">
    <property type="entry name" value="Sigma3 and sigma4 domains of RNA polymerase sigma factors"/>
    <property type="match status" value="1"/>
</dbReference>
<organism evidence="2 3">
    <name type="scientific">Pedobacter agri</name>
    <dbReference type="NCBI Taxonomy" id="454586"/>
    <lineage>
        <taxon>Bacteria</taxon>
        <taxon>Pseudomonadati</taxon>
        <taxon>Bacteroidota</taxon>
        <taxon>Sphingobacteriia</taxon>
        <taxon>Sphingobacteriales</taxon>
        <taxon>Sphingobacteriaceae</taxon>
        <taxon>Pedobacter</taxon>
    </lineage>
</organism>
<dbReference type="GO" id="GO:0006352">
    <property type="term" value="P:DNA-templated transcription initiation"/>
    <property type="evidence" value="ECO:0007669"/>
    <property type="project" value="InterPro"/>
</dbReference>
<comment type="caution">
    <text evidence="2">The sequence shown here is derived from an EMBL/GenBank/DDBJ whole genome shotgun (WGS) entry which is preliminary data.</text>
</comment>
<dbReference type="RefSeq" id="WP_262495850.1">
    <property type="nucleotide sequence ID" value="NZ_JAPJUH010000002.1"/>
</dbReference>
<reference evidence="2" key="1">
    <citation type="submission" date="2022-11" db="EMBL/GenBank/DDBJ databases">
        <authorList>
            <person name="Graham C."/>
            <person name="Newman J.D."/>
        </authorList>
    </citation>
    <scope>NUCLEOTIDE SEQUENCE</scope>
    <source>
        <strain evidence="2">DSM 19486</strain>
    </source>
</reference>
<sequence length="58" mass="6630">MPRRQKELINLVYFLGYTHTEAAEEMQMPLGSVKTLVRSAVINLRNTFNAALHIRKSA</sequence>
<feature type="domain" description="RNA polymerase sigma factor 70 region 4 type 2" evidence="1">
    <location>
        <begin position="1"/>
        <end position="40"/>
    </location>
</feature>